<dbReference type="InterPro" id="IPR042070">
    <property type="entry name" value="PucR_C-HTH_sf"/>
</dbReference>
<dbReference type="PANTHER" id="PTHR33744:SF1">
    <property type="entry name" value="DNA-BINDING TRANSCRIPTIONAL ACTIVATOR ADER"/>
    <property type="match status" value="1"/>
</dbReference>
<sequence length="373" mass="43541">MISQNHHESPFRKIVDVAMDAKDEGRAALDTLRRVVDEWSDVFDANWLLLADSQGSTFYERKGTAPAIRYSLPLTFYGTPVATIFSSRSVELQDSYRRMFTAELAMALNMVQRWAETEAERRGEKIHRVMQLGLTEENVRLLDLCGLADPPWGIFAISMTQHIPFQHMHQMRRFFLGRIWGYRDNFPFVGWIPNGLLAILSMKELSEPTTFLTKLTNEWDHAYASFPVASYWSLCQRIDQLPSQLQRTRKIMDYALQEHHQGFLNRIFDQHAMGFLINLPRESLLQLVREVLQPIMDPGHRDILITLREYLFHHQSVDQAARVLYVHKNTVIYRVHQAENLLHHDFRNTECVAEAWMAFQALSLLRLEQLSVN</sequence>
<gene>
    <name evidence="2" type="ORF">C7B43_18135</name>
</gene>
<dbReference type="Proteomes" id="UP000242699">
    <property type="component" value="Unassembled WGS sequence"/>
</dbReference>
<evidence type="ECO:0000313" key="2">
    <source>
        <dbReference type="EMBL" id="PSR24852.1"/>
    </source>
</evidence>
<dbReference type="AlphaFoldDB" id="A0A2T2WRI2"/>
<dbReference type="Pfam" id="PF13556">
    <property type="entry name" value="HTH_30"/>
    <property type="match status" value="1"/>
</dbReference>
<feature type="domain" description="PucR C-terminal helix-turn-helix" evidence="1">
    <location>
        <begin position="304"/>
        <end position="361"/>
    </location>
</feature>
<proteinExistence type="predicted"/>
<name>A0A2T2WRI2_9FIRM</name>
<dbReference type="Gene3D" id="1.10.10.2840">
    <property type="entry name" value="PucR C-terminal helix-turn-helix domain"/>
    <property type="match status" value="1"/>
</dbReference>
<evidence type="ECO:0000259" key="1">
    <source>
        <dbReference type="Pfam" id="PF13556"/>
    </source>
</evidence>
<evidence type="ECO:0000313" key="3">
    <source>
        <dbReference type="Proteomes" id="UP000242699"/>
    </source>
</evidence>
<dbReference type="InterPro" id="IPR051448">
    <property type="entry name" value="CdaR-like_regulators"/>
</dbReference>
<reference evidence="2 3" key="1">
    <citation type="journal article" date="2014" name="BMC Genomics">
        <title>Comparison of environmental and isolate Sulfobacillus genomes reveals diverse carbon, sulfur, nitrogen, and hydrogen metabolisms.</title>
        <authorList>
            <person name="Justice N.B."/>
            <person name="Norman A."/>
            <person name="Brown C.T."/>
            <person name="Singh A."/>
            <person name="Thomas B.C."/>
            <person name="Banfield J.F."/>
        </authorList>
    </citation>
    <scope>NUCLEOTIDE SEQUENCE [LARGE SCALE GENOMIC DNA]</scope>
    <source>
        <strain evidence="2">AMDSBA1</strain>
    </source>
</reference>
<dbReference type="EMBL" id="PXYT01000066">
    <property type="protein sequence ID" value="PSR24852.1"/>
    <property type="molecule type" value="Genomic_DNA"/>
</dbReference>
<organism evidence="2 3">
    <name type="scientific">Sulfobacillus benefaciens</name>
    <dbReference type="NCBI Taxonomy" id="453960"/>
    <lineage>
        <taxon>Bacteria</taxon>
        <taxon>Bacillati</taxon>
        <taxon>Bacillota</taxon>
        <taxon>Clostridia</taxon>
        <taxon>Eubacteriales</taxon>
        <taxon>Clostridiales Family XVII. Incertae Sedis</taxon>
        <taxon>Sulfobacillus</taxon>
    </lineage>
</organism>
<comment type="caution">
    <text evidence="2">The sequence shown here is derived from an EMBL/GenBank/DDBJ whole genome shotgun (WGS) entry which is preliminary data.</text>
</comment>
<dbReference type="InterPro" id="IPR025736">
    <property type="entry name" value="PucR_C-HTH_dom"/>
</dbReference>
<accession>A0A2T2WRI2</accession>
<protein>
    <recommendedName>
        <fullName evidence="1">PucR C-terminal helix-turn-helix domain-containing protein</fullName>
    </recommendedName>
</protein>
<dbReference type="PANTHER" id="PTHR33744">
    <property type="entry name" value="CARBOHYDRATE DIACID REGULATOR"/>
    <property type="match status" value="1"/>
</dbReference>